<proteinExistence type="predicted"/>
<gene>
    <name evidence="1" type="ORF">g.49997</name>
</gene>
<feature type="non-terminal residue" evidence="1">
    <location>
        <position position="104"/>
    </location>
</feature>
<protein>
    <submittedName>
        <fullName evidence="1">Uncharacterized protein</fullName>
    </submittedName>
</protein>
<sequence length="104" mass="11219">GFQSLSSEMYITLLGFALEDVLWTARASLMFPEVLAPLAPLPPRLPRPRAGELLLPLLPRPRPRAAPRPPRLVDGNVVFGTLPFIPGPSESESDTIVASALPLV</sequence>
<accession>A0A1B6J0X3</accession>
<reference evidence="1" key="1">
    <citation type="submission" date="2015-11" db="EMBL/GenBank/DDBJ databases">
        <title>De novo transcriptome assembly of four potential Pierce s Disease insect vectors from Arizona vineyards.</title>
        <authorList>
            <person name="Tassone E.E."/>
        </authorList>
    </citation>
    <scope>NUCLEOTIDE SEQUENCE</scope>
</reference>
<organism evidence="1">
    <name type="scientific">Homalodisca liturata</name>
    <dbReference type="NCBI Taxonomy" id="320908"/>
    <lineage>
        <taxon>Eukaryota</taxon>
        <taxon>Metazoa</taxon>
        <taxon>Ecdysozoa</taxon>
        <taxon>Arthropoda</taxon>
        <taxon>Hexapoda</taxon>
        <taxon>Insecta</taxon>
        <taxon>Pterygota</taxon>
        <taxon>Neoptera</taxon>
        <taxon>Paraneoptera</taxon>
        <taxon>Hemiptera</taxon>
        <taxon>Auchenorrhyncha</taxon>
        <taxon>Membracoidea</taxon>
        <taxon>Cicadellidae</taxon>
        <taxon>Cicadellinae</taxon>
        <taxon>Proconiini</taxon>
        <taxon>Homalodisca</taxon>
    </lineage>
</organism>
<feature type="non-terminal residue" evidence="1">
    <location>
        <position position="1"/>
    </location>
</feature>
<evidence type="ECO:0000313" key="1">
    <source>
        <dbReference type="EMBL" id="JAS92828.1"/>
    </source>
</evidence>
<dbReference type="AlphaFoldDB" id="A0A1B6J0X3"/>
<name>A0A1B6J0X3_9HEMI</name>
<dbReference type="EMBL" id="GECU01014878">
    <property type="protein sequence ID" value="JAS92828.1"/>
    <property type="molecule type" value="Transcribed_RNA"/>
</dbReference>